<name>A0A6G1PJT7_CHAAH</name>
<proteinExistence type="predicted"/>
<reference evidence="3" key="2">
    <citation type="submission" date="2019-02" db="EMBL/GenBank/DDBJ databases">
        <title>Opniocepnalus argus Var Kimnra genome.</title>
        <authorList>
            <person name="Zhou C."/>
            <person name="Xiao S."/>
        </authorList>
    </citation>
    <scope>NUCLEOTIDE SEQUENCE [LARGE SCALE GENOMIC DNA]</scope>
</reference>
<organism evidence="2 3">
    <name type="scientific">Channa argus</name>
    <name type="common">Northern snakehead</name>
    <name type="synonym">Ophicephalus argus</name>
    <dbReference type="NCBI Taxonomy" id="215402"/>
    <lineage>
        <taxon>Eukaryota</taxon>
        <taxon>Metazoa</taxon>
        <taxon>Chordata</taxon>
        <taxon>Craniata</taxon>
        <taxon>Vertebrata</taxon>
        <taxon>Euteleostomi</taxon>
        <taxon>Actinopterygii</taxon>
        <taxon>Neopterygii</taxon>
        <taxon>Teleostei</taxon>
        <taxon>Neoteleostei</taxon>
        <taxon>Acanthomorphata</taxon>
        <taxon>Anabantaria</taxon>
        <taxon>Anabantiformes</taxon>
        <taxon>Channoidei</taxon>
        <taxon>Channidae</taxon>
        <taxon>Channa</taxon>
    </lineage>
</organism>
<dbReference type="Proteomes" id="UP000503349">
    <property type="component" value="Chromosome 6"/>
</dbReference>
<evidence type="ECO:0000313" key="2">
    <source>
        <dbReference type="EMBL" id="KAF3690497.1"/>
    </source>
</evidence>
<protein>
    <submittedName>
        <fullName evidence="2">Uncharacterized protein</fullName>
    </submittedName>
</protein>
<feature type="region of interest" description="Disordered" evidence="1">
    <location>
        <begin position="1"/>
        <end position="22"/>
    </location>
</feature>
<evidence type="ECO:0000256" key="1">
    <source>
        <dbReference type="SAM" id="MobiDB-lite"/>
    </source>
</evidence>
<evidence type="ECO:0000313" key="3">
    <source>
        <dbReference type="Proteomes" id="UP000503349"/>
    </source>
</evidence>
<dbReference type="EMBL" id="CM015717">
    <property type="protein sequence ID" value="KAF3690497.1"/>
    <property type="molecule type" value="Genomic_DNA"/>
</dbReference>
<gene>
    <name evidence="2" type="ORF">EXN66_Car006170</name>
</gene>
<accession>A0A6G1PJT7</accession>
<dbReference type="AlphaFoldDB" id="A0A6G1PJT7"/>
<keyword evidence="3" id="KW-1185">Reference proteome</keyword>
<sequence>MVQHRRSNTSGPESAVHLHQKDKGHYFEDDNVPILDINRWYERVIYDTVYVHMENPSLSRRGGLRLNLSPIFPSIPRKFKTTSHIHLEEHT</sequence>
<reference evidence="2 3" key="1">
    <citation type="submission" date="2019-02" db="EMBL/GenBank/DDBJ databases">
        <title>Opniocepnalus argus genome.</title>
        <authorList>
            <person name="Zhou C."/>
            <person name="Xiao S."/>
        </authorList>
    </citation>
    <scope>NUCLEOTIDE SEQUENCE [LARGE SCALE GENOMIC DNA]</scope>
    <source>
        <strain evidence="2">OARG1902GOOAL</strain>
        <tissue evidence="2">Muscle</tissue>
    </source>
</reference>